<proteinExistence type="predicted"/>
<dbReference type="InterPro" id="IPR041698">
    <property type="entry name" value="Methyltransf_25"/>
</dbReference>
<organism evidence="4 5">
    <name type="scientific">Patiria miniata</name>
    <name type="common">Bat star</name>
    <name type="synonym">Asterina miniata</name>
    <dbReference type="NCBI Taxonomy" id="46514"/>
    <lineage>
        <taxon>Eukaryota</taxon>
        <taxon>Metazoa</taxon>
        <taxon>Echinodermata</taxon>
        <taxon>Eleutherozoa</taxon>
        <taxon>Asterozoa</taxon>
        <taxon>Asteroidea</taxon>
        <taxon>Valvatacea</taxon>
        <taxon>Valvatida</taxon>
        <taxon>Asterinidae</taxon>
        <taxon>Patiria</taxon>
    </lineage>
</organism>
<evidence type="ECO:0000313" key="5">
    <source>
        <dbReference type="Proteomes" id="UP000887568"/>
    </source>
</evidence>
<dbReference type="SUPFAM" id="SSF53335">
    <property type="entry name" value="S-adenosyl-L-methionine-dependent methyltransferases"/>
    <property type="match status" value="1"/>
</dbReference>
<evidence type="ECO:0000256" key="2">
    <source>
        <dbReference type="ARBA" id="ARBA00022679"/>
    </source>
</evidence>
<name>A0A914BLR8_PATMI</name>
<dbReference type="InterPro" id="IPR029063">
    <property type="entry name" value="SAM-dependent_MTases_sf"/>
</dbReference>
<dbReference type="PANTHER" id="PTHR43861">
    <property type="entry name" value="TRANS-ACONITATE 2-METHYLTRANSFERASE-RELATED"/>
    <property type="match status" value="1"/>
</dbReference>
<dbReference type="PANTHER" id="PTHR43861:SF1">
    <property type="entry name" value="TRANS-ACONITATE 2-METHYLTRANSFERASE"/>
    <property type="match status" value="1"/>
</dbReference>
<keyword evidence="5" id="KW-1185">Reference proteome</keyword>
<feature type="domain" description="Methyltransferase" evidence="3">
    <location>
        <begin position="47"/>
        <end position="141"/>
    </location>
</feature>
<evidence type="ECO:0000313" key="4">
    <source>
        <dbReference type="EnsemblMetazoa" id="XP_038076412.1"/>
    </source>
</evidence>
<dbReference type="OMA" id="CNRLAME"/>
<evidence type="ECO:0000256" key="1">
    <source>
        <dbReference type="ARBA" id="ARBA00022603"/>
    </source>
</evidence>
<reference evidence="4" key="1">
    <citation type="submission" date="2022-11" db="UniProtKB">
        <authorList>
            <consortium name="EnsemblMetazoa"/>
        </authorList>
    </citation>
    <scope>IDENTIFICATION</scope>
</reference>
<dbReference type="RefSeq" id="XP_038076412.1">
    <property type="nucleotide sequence ID" value="XM_038220484.1"/>
</dbReference>
<protein>
    <recommendedName>
        <fullName evidence="3">Methyltransferase domain-containing protein</fullName>
    </recommendedName>
</protein>
<dbReference type="Gene3D" id="3.40.50.150">
    <property type="entry name" value="Vaccinia Virus protein VP39"/>
    <property type="match status" value="1"/>
</dbReference>
<dbReference type="Pfam" id="PF13649">
    <property type="entry name" value="Methyltransf_25"/>
    <property type="match status" value="1"/>
</dbReference>
<keyword evidence="1" id="KW-0489">Methyltransferase</keyword>
<keyword evidence="2" id="KW-0808">Transferase</keyword>
<dbReference type="EnsemblMetazoa" id="XM_038220484.1">
    <property type="protein sequence ID" value="XP_038076412.1"/>
    <property type="gene ID" value="LOC119744527"/>
</dbReference>
<dbReference type="Proteomes" id="UP000887568">
    <property type="component" value="Unplaced"/>
</dbReference>
<evidence type="ECO:0000259" key="3">
    <source>
        <dbReference type="Pfam" id="PF13649"/>
    </source>
</evidence>
<accession>A0A914BLR8</accession>
<dbReference type="GeneID" id="119744527"/>
<sequence>MDAVTKTKLKFVVSLNVRHSKAGIRSICNRLAMEHFDKLHCRPQDNVLYVGCGAGEEAVILATRVQNVVGIDVDPSILEIAKTDYPADNVEYLLDNLGDASPSLLKWKGAFDKVVSISRIKLFPEMSRVIGNMVGCLKAGGEMLAIIPNNDFNFFDGAAKIIKDYPELGQKMKERNVMLWHKTEEEAEKLLREICDWSQLSCKTQRFNFSLTEDKAKLVWLDGIEDVDRVGKSNQKACLEAMWQWAQVEYGCNKDGVLNKPSEFMVVYGVKKN</sequence>
<dbReference type="OrthoDB" id="506498at2759"/>
<dbReference type="AlphaFoldDB" id="A0A914BLR8"/>
<dbReference type="CDD" id="cd02440">
    <property type="entry name" value="AdoMet_MTases"/>
    <property type="match status" value="1"/>
</dbReference>